<name>A0A1J1IBK9_9DIPT</name>
<keyword evidence="2" id="KW-1185">Reference proteome</keyword>
<dbReference type="Proteomes" id="UP000183832">
    <property type="component" value="Unassembled WGS sequence"/>
</dbReference>
<dbReference type="EMBL" id="CVRI01000047">
    <property type="protein sequence ID" value="CRK97624.1"/>
    <property type="molecule type" value="Genomic_DNA"/>
</dbReference>
<dbReference type="AlphaFoldDB" id="A0A1J1IBK9"/>
<gene>
    <name evidence="1" type="ORF">CLUMA_CG011010</name>
</gene>
<evidence type="ECO:0000313" key="1">
    <source>
        <dbReference type="EMBL" id="CRK97624.1"/>
    </source>
</evidence>
<protein>
    <submittedName>
        <fullName evidence="1">CLUMA_CG011010, isoform A</fullName>
    </submittedName>
</protein>
<evidence type="ECO:0000313" key="2">
    <source>
        <dbReference type="Proteomes" id="UP000183832"/>
    </source>
</evidence>
<sequence>MDNSSRIKSIMFHVIQLWLRHVQAFALSFKTNVSSSKETAKISEILNLSSSCKKLNPLSSSRIFHLLATCIAFTTVEAVIDQINCQNQREKLVKLMNSHETSSTLILTY</sequence>
<accession>A0A1J1IBK9</accession>
<reference evidence="1 2" key="1">
    <citation type="submission" date="2015-04" db="EMBL/GenBank/DDBJ databases">
        <authorList>
            <person name="Syromyatnikov M.Y."/>
            <person name="Popov V.N."/>
        </authorList>
    </citation>
    <scope>NUCLEOTIDE SEQUENCE [LARGE SCALE GENOMIC DNA]</scope>
</reference>
<organism evidence="1 2">
    <name type="scientific">Clunio marinus</name>
    <dbReference type="NCBI Taxonomy" id="568069"/>
    <lineage>
        <taxon>Eukaryota</taxon>
        <taxon>Metazoa</taxon>
        <taxon>Ecdysozoa</taxon>
        <taxon>Arthropoda</taxon>
        <taxon>Hexapoda</taxon>
        <taxon>Insecta</taxon>
        <taxon>Pterygota</taxon>
        <taxon>Neoptera</taxon>
        <taxon>Endopterygota</taxon>
        <taxon>Diptera</taxon>
        <taxon>Nematocera</taxon>
        <taxon>Chironomoidea</taxon>
        <taxon>Chironomidae</taxon>
        <taxon>Clunio</taxon>
    </lineage>
</organism>
<proteinExistence type="predicted"/>